<comment type="caution">
    <text evidence="1">The sequence shown here is derived from an EMBL/GenBank/DDBJ whole genome shotgun (WGS) entry which is preliminary data.</text>
</comment>
<sequence>MRNHRHGRYSREDKTNGRCAGDDELFYHICPLYNFNKIRLEVQTTGQEASEVEGSHIAFIQMPCFAFVHSKESIVYSVAAIIAQLDEAT</sequence>
<evidence type="ECO:0000313" key="2">
    <source>
        <dbReference type="Proteomes" id="UP001196413"/>
    </source>
</evidence>
<organism evidence="1 2">
    <name type="scientific">Parelaphostrongylus tenuis</name>
    <name type="common">Meningeal worm</name>
    <dbReference type="NCBI Taxonomy" id="148309"/>
    <lineage>
        <taxon>Eukaryota</taxon>
        <taxon>Metazoa</taxon>
        <taxon>Ecdysozoa</taxon>
        <taxon>Nematoda</taxon>
        <taxon>Chromadorea</taxon>
        <taxon>Rhabditida</taxon>
        <taxon>Rhabditina</taxon>
        <taxon>Rhabditomorpha</taxon>
        <taxon>Strongyloidea</taxon>
        <taxon>Metastrongylidae</taxon>
        <taxon>Parelaphostrongylus</taxon>
    </lineage>
</organism>
<name>A0AAD5MGW0_PARTN</name>
<proteinExistence type="predicted"/>
<dbReference type="Proteomes" id="UP001196413">
    <property type="component" value="Unassembled WGS sequence"/>
</dbReference>
<evidence type="ECO:0000313" key="1">
    <source>
        <dbReference type="EMBL" id="KAJ1355968.1"/>
    </source>
</evidence>
<dbReference type="AlphaFoldDB" id="A0AAD5MGW0"/>
<dbReference type="EMBL" id="JAHQIW010002647">
    <property type="protein sequence ID" value="KAJ1355968.1"/>
    <property type="molecule type" value="Genomic_DNA"/>
</dbReference>
<reference evidence="1" key="1">
    <citation type="submission" date="2021-06" db="EMBL/GenBank/DDBJ databases">
        <title>Parelaphostrongylus tenuis whole genome reference sequence.</title>
        <authorList>
            <person name="Garwood T.J."/>
            <person name="Larsen P.A."/>
            <person name="Fountain-Jones N.M."/>
            <person name="Garbe J.R."/>
            <person name="Macchietto M.G."/>
            <person name="Kania S.A."/>
            <person name="Gerhold R.W."/>
            <person name="Richards J.E."/>
            <person name="Wolf T.M."/>
        </authorList>
    </citation>
    <scope>NUCLEOTIDE SEQUENCE</scope>
    <source>
        <strain evidence="1">MNPRO001-30</strain>
        <tissue evidence="1">Meninges</tissue>
    </source>
</reference>
<keyword evidence="2" id="KW-1185">Reference proteome</keyword>
<protein>
    <submittedName>
        <fullName evidence="1">Uncharacterized protein</fullName>
    </submittedName>
</protein>
<gene>
    <name evidence="1" type="ORF">KIN20_013569</name>
</gene>
<accession>A0AAD5MGW0</accession>